<keyword evidence="2" id="KW-1185">Reference proteome</keyword>
<reference evidence="1 2" key="1">
    <citation type="submission" date="2016-11" db="EMBL/GenBank/DDBJ databases">
        <authorList>
            <person name="Varghese N."/>
            <person name="Submissions S."/>
        </authorList>
    </citation>
    <scope>NUCLEOTIDE SEQUENCE [LARGE SCALE GENOMIC DNA]</scope>
    <source>
        <strain evidence="1 2">DSM 20664</strain>
    </source>
</reference>
<proteinExistence type="predicted"/>
<dbReference type="RefSeq" id="WP_074199835.1">
    <property type="nucleotide sequence ID" value="NZ_FSQZ01000001.1"/>
</dbReference>
<comment type="caution">
    <text evidence="1">The sequence shown here is derived from an EMBL/GenBank/DDBJ whole genome shotgun (WGS) entry which is preliminary data.</text>
</comment>
<sequence length="212" mass="24911">MENGFRFCTESHLVKMLAIRAKNPIQLLEGIKKVPSASIYYHTHRFLQQHYYASPEPPNDFAYWISNVLGLRELGESIASVEIVDFDSLDEIRKEYIKRLEEHIFGGRSMIDCVEGHEFHFLSCKTFVHPTPFVATNLDEFKDIVGKIYINSIYFHIFEPRLRFQRKENDFSAWLRSIGEEMSADRISKLDPYAFTIEGLRKRIVNILERDD</sequence>
<gene>
    <name evidence="1" type="ORF">SAMN05444368_1588</name>
</gene>
<evidence type="ECO:0000313" key="1">
    <source>
        <dbReference type="EMBL" id="SIN73364.1"/>
    </source>
</evidence>
<dbReference type="Pfam" id="PF19027">
    <property type="entry name" value="DUF5752"/>
    <property type="match status" value="1"/>
</dbReference>
<organism evidence="1 2">
    <name type="scientific">Acetomicrobium flavidum</name>
    <dbReference type="NCBI Taxonomy" id="49896"/>
    <lineage>
        <taxon>Bacteria</taxon>
        <taxon>Thermotogati</taxon>
        <taxon>Synergistota</taxon>
        <taxon>Synergistia</taxon>
        <taxon>Synergistales</taxon>
        <taxon>Acetomicrobiaceae</taxon>
        <taxon>Acetomicrobium</taxon>
    </lineage>
</organism>
<name>A0ABY1JEJ3_9BACT</name>
<dbReference type="InterPro" id="IPR044036">
    <property type="entry name" value="DUF5752"/>
</dbReference>
<accession>A0ABY1JEJ3</accession>
<dbReference type="Proteomes" id="UP000185093">
    <property type="component" value="Unassembled WGS sequence"/>
</dbReference>
<protein>
    <submittedName>
        <fullName evidence="1">Uncharacterized protein</fullName>
    </submittedName>
</protein>
<evidence type="ECO:0000313" key="2">
    <source>
        <dbReference type="Proteomes" id="UP000185093"/>
    </source>
</evidence>
<dbReference type="EMBL" id="FSQZ01000001">
    <property type="protein sequence ID" value="SIN73364.1"/>
    <property type="molecule type" value="Genomic_DNA"/>
</dbReference>